<feature type="compositionally biased region" description="Basic and acidic residues" evidence="1">
    <location>
        <begin position="239"/>
        <end position="254"/>
    </location>
</feature>
<evidence type="ECO:0000256" key="1">
    <source>
        <dbReference type="SAM" id="MobiDB-lite"/>
    </source>
</evidence>
<gene>
    <name evidence="2" type="ORF">POVCU2_0095090</name>
</gene>
<sequence length="342" mass="39267">MASESSGGNEYLSTLPSNIFYNNIKKNHSDLSGYSEQCDTNSVNNYKEEAKQICKNILRYLDKYAASIDNKTEYDVCILLNYWIYDTLTEILGSENTSKKINLAFGSLQWMWNYPVDALKRTAYYNKCQPNFDIVKHEDWKKRKELYEYYVDYKTILYTANNFDKTCNEFYKRIEEKKKLYEYFEEICDSKPAECPNFYEQCKEYKPELVLHNFSCHENIVAAKNALATQHTLIQGLSDGDRARDPNSSEHGADSSEMGITQDNFDVGTKVGKSILGLAPIAITASALYKFTPMGLWIRKLTGSNQNITGNMDGEDGFLDHTQDSSNILFNAAENYISYQPI</sequence>
<dbReference type="InterPro" id="IPR008780">
    <property type="entry name" value="Plasmodium_Vir"/>
</dbReference>
<organism evidence="2 3">
    <name type="scientific">Plasmodium ovale curtisi</name>
    <dbReference type="NCBI Taxonomy" id="864141"/>
    <lineage>
        <taxon>Eukaryota</taxon>
        <taxon>Sar</taxon>
        <taxon>Alveolata</taxon>
        <taxon>Apicomplexa</taxon>
        <taxon>Aconoidasida</taxon>
        <taxon>Haemosporida</taxon>
        <taxon>Plasmodiidae</taxon>
        <taxon>Plasmodium</taxon>
        <taxon>Plasmodium (Plasmodium)</taxon>
    </lineage>
</organism>
<name>A0A1A8WR04_PLAOA</name>
<dbReference type="EMBL" id="FLQU01002016">
    <property type="protein sequence ID" value="SBS95332.1"/>
    <property type="molecule type" value="Genomic_DNA"/>
</dbReference>
<reference evidence="3" key="1">
    <citation type="submission" date="2016-05" db="EMBL/GenBank/DDBJ databases">
        <authorList>
            <person name="Naeem Raeece"/>
        </authorList>
    </citation>
    <scope>NUCLEOTIDE SEQUENCE [LARGE SCALE GENOMIC DNA]</scope>
</reference>
<proteinExistence type="predicted"/>
<evidence type="ECO:0000313" key="3">
    <source>
        <dbReference type="Proteomes" id="UP000078560"/>
    </source>
</evidence>
<evidence type="ECO:0000313" key="2">
    <source>
        <dbReference type="EMBL" id="SBS95332.1"/>
    </source>
</evidence>
<dbReference type="AlphaFoldDB" id="A0A1A8WR04"/>
<accession>A0A1A8WR04</accession>
<dbReference type="Pfam" id="PF05795">
    <property type="entry name" value="Plasmodium_Vir"/>
    <property type="match status" value="2"/>
</dbReference>
<dbReference type="VEuPathDB" id="PlasmoDB:PocGH01_00034200"/>
<protein>
    <submittedName>
        <fullName evidence="2">PIR Superfamily Protein</fullName>
    </submittedName>
</protein>
<feature type="region of interest" description="Disordered" evidence="1">
    <location>
        <begin position="237"/>
        <end position="261"/>
    </location>
</feature>
<dbReference type="Proteomes" id="UP000078560">
    <property type="component" value="Unassembled WGS sequence"/>
</dbReference>